<reference evidence="1" key="1">
    <citation type="submission" date="2016-07" db="EMBL/GenBank/DDBJ databases">
        <authorList>
            <person name="Bretaudeau A."/>
        </authorList>
    </citation>
    <scope>NUCLEOTIDE SEQUENCE</scope>
    <source>
        <strain evidence="1">Rice</strain>
        <tissue evidence="1">Whole body</tissue>
    </source>
</reference>
<proteinExistence type="predicted"/>
<accession>A0A2H1W973</accession>
<gene>
    <name evidence="1" type="ORF">SFRICE_035559</name>
</gene>
<dbReference type="EMBL" id="ODYU01007061">
    <property type="protein sequence ID" value="SOQ49496.1"/>
    <property type="molecule type" value="Genomic_DNA"/>
</dbReference>
<organism evidence="1">
    <name type="scientific">Spodoptera frugiperda</name>
    <name type="common">Fall armyworm</name>
    <dbReference type="NCBI Taxonomy" id="7108"/>
    <lineage>
        <taxon>Eukaryota</taxon>
        <taxon>Metazoa</taxon>
        <taxon>Ecdysozoa</taxon>
        <taxon>Arthropoda</taxon>
        <taxon>Hexapoda</taxon>
        <taxon>Insecta</taxon>
        <taxon>Pterygota</taxon>
        <taxon>Neoptera</taxon>
        <taxon>Endopterygota</taxon>
        <taxon>Lepidoptera</taxon>
        <taxon>Glossata</taxon>
        <taxon>Ditrysia</taxon>
        <taxon>Noctuoidea</taxon>
        <taxon>Noctuidae</taxon>
        <taxon>Amphipyrinae</taxon>
        <taxon>Spodoptera</taxon>
    </lineage>
</organism>
<name>A0A2H1W973_SPOFR</name>
<protein>
    <submittedName>
        <fullName evidence="1">SFRICE_035559</fullName>
    </submittedName>
</protein>
<evidence type="ECO:0000313" key="1">
    <source>
        <dbReference type="EMBL" id="SOQ49496.1"/>
    </source>
</evidence>
<dbReference type="AlphaFoldDB" id="A0A2H1W973"/>
<sequence>MESSVEKQIQRIKMHEQDNEIKLREKRELNNAIVSTNRGIRDSLAHLGKLCKEYQYLITTTDKLVHQVAVEKLRLTALTTEVHNYVKELKELHNISNDGVWSVWNNRSELLMRIEDIANKCDIWPLLIKPSHKEIFPDIKPHKNTEKSILDKDKLRNALERRRKAQEKRNYLLSEPELGEEFIRIKNALQYSMEVAANAMEHRAELNHLN</sequence>